<feature type="compositionally biased region" description="Low complexity" evidence="1">
    <location>
        <begin position="1"/>
        <end position="11"/>
    </location>
</feature>
<accession>E0XT34</accession>
<reference evidence="2" key="1">
    <citation type="journal article" date="2011" name="Environ. Microbiol.">
        <title>Time-series analyses of Monterey Bay coastal microbial picoplankton using a 'genome proxy' microarray.</title>
        <authorList>
            <person name="Rich V.I."/>
            <person name="Pham V.D."/>
            <person name="Eppley J."/>
            <person name="Shi Y."/>
            <person name="DeLong E.F."/>
        </authorList>
    </citation>
    <scope>NUCLEOTIDE SEQUENCE</scope>
</reference>
<evidence type="ECO:0000313" key="2">
    <source>
        <dbReference type="EMBL" id="ADI17575.1"/>
    </source>
</evidence>
<feature type="compositionally biased region" description="Basic and acidic residues" evidence="1">
    <location>
        <begin position="84"/>
        <end position="93"/>
    </location>
</feature>
<evidence type="ECO:0000256" key="1">
    <source>
        <dbReference type="SAM" id="MobiDB-lite"/>
    </source>
</evidence>
<feature type="compositionally biased region" description="Basic residues" evidence="1">
    <location>
        <begin position="60"/>
        <end position="74"/>
    </location>
</feature>
<name>E0XT34_9PROT</name>
<organism evidence="2">
    <name type="scientific">uncultured alpha proteobacterium HF0130_06E21</name>
    <dbReference type="NCBI Taxonomy" id="710808"/>
    <lineage>
        <taxon>Bacteria</taxon>
        <taxon>Pseudomonadati</taxon>
        <taxon>Pseudomonadota</taxon>
        <taxon>Alphaproteobacteria</taxon>
        <taxon>environmental samples</taxon>
    </lineage>
</organism>
<dbReference type="EMBL" id="GU474868">
    <property type="protein sequence ID" value="ADI17575.1"/>
    <property type="molecule type" value="Genomic_DNA"/>
</dbReference>
<feature type="region of interest" description="Disordered" evidence="1">
    <location>
        <begin position="1"/>
        <end position="35"/>
    </location>
</feature>
<protein>
    <submittedName>
        <fullName evidence="2">Uncharacterized protein</fullName>
    </submittedName>
</protein>
<feature type="region of interest" description="Disordered" evidence="1">
    <location>
        <begin position="50"/>
        <end position="93"/>
    </location>
</feature>
<dbReference type="AlphaFoldDB" id="E0XT34"/>
<sequence>MLRAGRAAPRGGRPHGDCGRLAGARRQSPPDRGGDARCLYRSCLRDHIVTAGAGSPRGSQPRRHYHHPGRRAHARTPSLVGLSDGHDAGERTE</sequence>
<proteinExistence type="predicted"/>